<evidence type="ECO:0000313" key="2">
    <source>
        <dbReference type="Proteomes" id="UP001308005"/>
    </source>
</evidence>
<proteinExistence type="predicted"/>
<evidence type="ECO:0000313" key="1">
    <source>
        <dbReference type="EMBL" id="MEB4590007.1"/>
    </source>
</evidence>
<dbReference type="EMBL" id="JAYMYJ010000029">
    <property type="protein sequence ID" value="MEB4590007.1"/>
    <property type="molecule type" value="Genomic_DNA"/>
</dbReference>
<dbReference type="InterPro" id="IPR021739">
    <property type="entry name" value="SaV-like"/>
</dbReference>
<organism evidence="1 2">
    <name type="scientific">Candidatus Thiothrix phosphatis</name>
    <dbReference type="NCBI Taxonomy" id="3112415"/>
    <lineage>
        <taxon>Bacteria</taxon>
        <taxon>Pseudomonadati</taxon>
        <taxon>Pseudomonadota</taxon>
        <taxon>Gammaproteobacteria</taxon>
        <taxon>Thiotrichales</taxon>
        <taxon>Thiotrichaceae</taxon>
        <taxon>Thiothrix</taxon>
    </lineage>
</organism>
<comment type="caution">
    <text evidence="1">The sequence shown here is derived from an EMBL/GenBank/DDBJ whole genome shotgun (WGS) entry which is preliminary data.</text>
</comment>
<dbReference type="RefSeq" id="WP_324693233.1">
    <property type="nucleotide sequence ID" value="NZ_JAYMYJ010000029.1"/>
</dbReference>
<accession>A0ABU6CT44</accession>
<gene>
    <name evidence="1" type="ORF">VSS37_03355</name>
</gene>
<dbReference type="Proteomes" id="UP001308005">
    <property type="component" value="Unassembled WGS sequence"/>
</dbReference>
<reference evidence="2" key="1">
    <citation type="submission" date="2023-07" db="EMBL/GenBank/DDBJ databases">
        <title>The carbon used by Thiothrix.</title>
        <authorList>
            <person name="Chen L."/>
        </authorList>
    </citation>
    <scope>NUCLEOTIDE SEQUENCE [LARGE SCALE GENOMIC DNA]</scope>
</reference>
<protein>
    <submittedName>
        <fullName evidence="1">DUF3310 domain-containing protein</fullName>
    </submittedName>
</protein>
<keyword evidence="2" id="KW-1185">Reference proteome</keyword>
<dbReference type="Pfam" id="PF11753">
    <property type="entry name" value="DUF3310"/>
    <property type="match status" value="1"/>
</dbReference>
<sequence>MQSSKQVGGTHYTGASIQPFDVMRESLTREEWLGYLKGNVIKYMMRHHRKGGDEDLKKAHHYSEVLQAEMLNDGFCGEIIGFAGAEFPEKPVYRCNSVDMCHARACAGCEFSVLVEKKEVLKDENRT</sequence>
<name>A0ABU6CT44_9GAMM</name>